<name>A0AC35UBW3_9BILA</name>
<evidence type="ECO:0000313" key="2">
    <source>
        <dbReference type="WBParaSite" id="RSKR_0000981300.1"/>
    </source>
</evidence>
<accession>A0AC35UBW3</accession>
<sequence length="212" mass="24232">MSLDLLAKSLNLVNRDIYNISQHAPKSKKNADLKKVKKQSRNQQLNSVKGLFKAAGNSSYYDQETGEIMSRRSKRPSNTDISNIVTLKKGKKGMSVIEQYRDAHTQPNEVGSDYSDEEEEIIEVKEELEDNVLNTIILHHCKEADKRRMSLKSIDRSLHGRHRVPKKKTSKSMFTDEEFAELSRTNNTLSLNSSVKKLTSEEEIKKALGIRR</sequence>
<protein>
    <submittedName>
        <fullName evidence="2">Uncharacterized protein</fullName>
    </submittedName>
</protein>
<proteinExistence type="predicted"/>
<reference evidence="2" key="1">
    <citation type="submission" date="2016-11" db="UniProtKB">
        <authorList>
            <consortium name="WormBaseParasite"/>
        </authorList>
    </citation>
    <scope>IDENTIFICATION</scope>
    <source>
        <strain evidence="2">KR3021</strain>
    </source>
</reference>
<dbReference type="WBParaSite" id="RSKR_0000981300.1">
    <property type="protein sequence ID" value="RSKR_0000981300.1"/>
    <property type="gene ID" value="RSKR_0000981300"/>
</dbReference>
<evidence type="ECO:0000313" key="1">
    <source>
        <dbReference type="Proteomes" id="UP000095286"/>
    </source>
</evidence>
<organism evidence="1 2">
    <name type="scientific">Rhabditophanes sp. KR3021</name>
    <dbReference type="NCBI Taxonomy" id="114890"/>
    <lineage>
        <taxon>Eukaryota</taxon>
        <taxon>Metazoa</taxon>
        <taxon>Ecdysozoa</taxon>
        <taxon>Nematoda</taxon>
        <taxon>Chromadorea</taxon>
        <taxon>Rhabditida</taxon>
        <taxon>Tylenchina</taxon>
        <taxon>Panagrolaimomorpha</taxon>
        <taxon>Strongyloidoidea</taxon>
        <taxon>Alloionematidae</taxon>
        <taxon>Rhabditophanes</taxon>
    </lineage>
</organism>
<dbReference type="Proteomes" id="UP000095286">
    <property type="component" value="Unplaced"/>
</dbReference>